<reference evidence="1 2" key="1">
    <citation type="submission" date="2020-08" db="EMBL/GenBank/DDBJ databases">
        <title>Genomic Encyclopedia of Type Strains, Phase IV (KMG-V): Genome sequencing to study the core and pangenomes of soil and plant-associated prokaryotes.</title>
        <authorList>
            <person name="Whitman W."/>
        </authorList>
    </citation>
    <scope>NUCLEOTIDE SEQUENCE [LARGE SCALE GENOMIC DNA]</scope>
    <source>
        <strain evidence="1 2">SEMIA 461</strain>
    </source>
</reference>
<evidence type="ECO:0000313" key="2">
    <source>
        <dbReference type="Proteomes" id="UP000534590"/>
    </source>
</evidence>
<name>A0ABR6JET3_AGRRD</name>
<protein>
    <submittedName>
        <fullName evidence="1">Uncharacterized protein</fullName>
    </submittedName>
</protein>
<evidence type="ECO:0000313" key="1">
    <source>
        <dbReference type="EMBL" id="MBB4493446.1"/>
    </source>
</evidence>
<proteinExistence type="predicted"/>
<comment type="caution">
    <text evidence="1">The sequence shown here is derived from an EMBL/GenBank/DDBJ whole genome shotgun (WGS) entry which is preliminary data.</text>
</comment>
<organism evidence="1 2">
    <name type="scientific">Agrobacterium radiobacter</name>
    <dbReference type="NCBI Taxonomy" id="362"/>
    <lineage>
        <taxon>Bacteria</taxon>
        <taxon>Pseudomonadati</taxon>
        <taxon>Pseudomonadota</taxon>
        <taxon>Alphaproteobacteria</taxon>
        <taxon>Hyphomicrobiales</taxon>
        <taxon>Rhizobiaceae</taxon>
        <taxon>Rhizobium/Agrobacterium group</taxon>
        <taxon>Agrobacterium</taxon>
        <taxon>Agrobacterium tumefaciens complex</taxon>
    </lineage>
</organism>
<gene>
    <name evidence="1" type="ORF">GGE40_005300</name>
</gene>
<accession>A0ABR6JET3</accession>
<dbReference type="RefSeq" id="WP_135521689.1">
    <property type="nucleotide sequence ID" value="NZ_JACIGN010000005.1"/>
</dbReference>
<sequence length="107" mass="12703">MEALEMIRLIFLPEYLADTPIFRSDDNYIGHVEIEDLPVTERMKVNLRQWNKIYQLTFNENDPELSGFTNQEEKFKYIDAGVKLSRELQDELGSGYFVDSEFLQQKF</sequence>
<keyword evidence="2" id="KW-1185">Reference proteome</keyword>
<dbReference type="Proteomes" id="UP000534590">
    <property type="component" value="Unassembled WGS sequence"/>
</dbReference>
<dbReference type="EMBL" id="JACIHP010000011">
    <property type="protein sequence ID" value="MBB4493446.1"/>
    <property type="molecule type" value="Genomic_DNA"/>
</dbReference>